<dbReference type="InterPro" id="IPR015944">
    <property type="entry name" value="Gly-tRNA-synth_bsu"/>
</dbReference>
<keyword evidence="6 8" id="KW-0030">Aminoacyl-tRNA synthetase</keyword>
<dbReference type="Pfam" id="PF02092">
    <property type="entry name" value="tRNA_synt_2f"/>
    <property type="match status" value="1"/>
</dbReference>
<dbReference type="NCBIfam" id="TIGR00211">
    <property type="entry name" value="glyS"/>
    <property type="match status" value="1"/>
</dbReference>
<protein>
    <recommendedName>
        <fullName evidence="8">Glycine--tRNA ligase beta subunit</fullName>
        <ecNumber evidence="8">6.1.1.14</ecNumber>
    </recommendedName>
    <alternativeName>
        <fullName evidence="8">Glycyl-tRNA synthetase beta subunit</fullName>
        <shortName evidence="8">GlyRS</shortName>
    </alternativeName>
</protein>
<proteinExistence type="inferred from homology"/>
<comment type="catalytic activity">
    <reaction evidence="7 8">
        <text>tRNA(Gly) + glycine + ATP = glycyl-tRNA(Gly) + AMP + diphosphate</text>
        <dbReference type="Rhea" id="RHEA:16013"/>
        <dbReference type="Rhea" id="RHEA-COMP:9664"/>
        <dbReference type="Rhea" id="RHEA-COMP:9683"/>
        <dbReference type="ChEBI" id="CHEBI:30616"/>
        <dbReference type="ChEBI" id="CHEBI:33019"/>
        <dbReference type="ChEBI" id="CHEBI:57305"/>
        <dbReference type="ChEBI" id="CHEBI:78442"/>
        <dbReference type="ChEBI" id="CHEBI:78522"/>
        <dbReference type="ChEBI" id="CHEBI:456215"/>
        <dbReference type="EC" id="6.1.1.14"/>
    </reaction>
</comment>
<dbReference type="PANTHER" id="PTHR30075">
    <property type="entry name" value="GLYCYL-TRNA SYNTHETASE"/>
    <property type="match status" value="1"/>
</dbReference>
<evidence type="ECO:0000256" key="7">
    <source>
        <dbReference type="ARBA" id="ARBA00047937"/>
    </source>
</evidence>
<dbReference type="PROSITE" id="PS50861">
    <property type="entry name" value="AA_TRNA_LIGASE_II_GLYAB"/>
    <property type="match status" value="1"/>
</dbReference>
<comment type="subunit">
    <text evidence="8">Tetramer of two alpha and two beta subunits.</text>
</comment>
<keyword evidence="5 8" id="KW-0648">Protein biosynthesis</keyword>
<evidence type="ECO:0000256" key="3">
    <source>
        <dbReference type="ARBA" id="ARBA00022741"/>
    </source>
</evidence>
<name>A0ABQ5Q2E6_9BACT</name>
<dbReference type="PANTHER" id="PTHR30075:SF2">
    <property type="entry name" value="GLYCINE--TRNA LIGASE, CHLOROPLASTIC_MITOCHONDRIAL 2"/>
    <property type="match status" value="1"/>
</dbReference>
<evidence type="ECO:0000313" key="9">
    <source>
        <dbReference type="EMBL" id="GLH68580.1"/>
    </source>
</evidence>
<reference evidence="9 10" key="1">
    <citation type="journal article" date="2023" name="Antonie Van Leeuwenhoek">
        <title>Mesoterricola silvestris gen. nov., sp. nov., Mesoterricola sediminis sp. nov., Geothrix oryzae sp. nov., Geothrix edaphica sp. nov., Geothrix rubra sp. nov., and Geothrix limicola sp. nov., six novel members of Acidobacteriota isolated from soils.</title>
        <authorList>
            <person name="Itoh H."/>
            <person name="Sugisawa Y."/>
            <person name="Mise K."/>
            <person name="Xu Z."/>
            <person name="Kuniyasu M."/>
            <person name="Ushijima N."/>
            <person name="Kawano K."/>
            <person name="Kobayashi E."/>
            <person name="Shiratori Y."/>
            <person name="Masuda Y."/>
            <person name="Senoo K."/>
        </authorList>
    </citation>
    <scope>NUCLEOTIDE SEQUENCE [LARGE SCALE GENOMIC DNA]</scope>
    <source>
        <strain evidence="9 10">Red803</strain>
    </source>
</reference>
<dbReference type="PRINTS" id="PR01045">
    <property type="entry name" value="TRNASYNTHGB"/>
</dbReference>
<accession>A0ABQ5Q2E6</accession>
<keyword evidence="10" id="KW-1185">Reference proteome</keyword>
<comment type="similarity">
    <text evidence="1 8">Belongs to the class-II aminoacyl-tRNA synthetase family.</text>
</comment>
<comment type="caution">
    <text evidence="9">The sequence shown here is derived from an EMBL/GenBank/DDBJ whole genome shotgun (WGS) entry which is preliminary data.</text>
</comment>
<dbReference type="InterPro" id="IPR006194">
    <property type="entry name" value="Gly-tRNA-synth_heterodimer"/>
</dbReference>
<organism evidence="9 10">
    <name type="scientific">Geothrix rubra</name>
    <dbReference type="NCBI Taxonomy" id="2927977"/>
    <lineage>
        <taxon>Bacteria</taxon>
        <taxon>Pseudomonadati</taxon>
        <taxon>Acidobacteriota</taxon>
        <taxon>Holophagae</taxon>
        <taxon>Holophagales</taxon>
        <taxon>Holophagaceae</taxon>
        <taxon>Geothrix</taxon>
    </lineage>
</organism>
<dbReference type="SUPFAM" id="SSF109604">
    <property type="entry name" value="HD-domain/PDEase-like"/>
    <property type="match status" value="1"/>
</dbReference>
<dbReference type="Proteomes" id="UP001165089">
    <property type="component" value="Unassembled WGS sequence"/>
</dbReference>
<keyword evidence="3 8" id="KW-0547">Nucleotide-binding</keyword>
<dbReference type="HAMAP" id="MF_00255">
    <property type="entry name" value="Gly_tRNA_synth_beta"/>
    <property type="match status" value="1"/>
</dbReference>
<dbReference type="EMBL" id="BSDD01000001">
    <property type="protein sequence ID" value="GLH68580.1"/>
    <property type="molecule type" value="Genomic_DNA"/>
</dbReference>
<gene>
    <name evidence="8 9" type="primary">glyS</name>
    <name evidence="9" type="ORF">GETHPA_01130</name>
</gene>
<evidence type="ECO:0000256" key="2">
    <source>
        <dbReference type="ARBA" id="ARBA00022598"/>
    </source>
</evidence>
<dbReference type="GO" id="GO:0016874">
    <property type="term" value="F:ligase activity"/>
    <property type="evidence" value="ECO:0007669"/>
    <property type="project" value="UniProtKB-KW"/>
</dbReference>
<dbReference type="EC" id="6.1.1.14" evidence="8"/>
<evidence type="ECO:0000256" key="8">
    <source>
        <dbReference type="HAMAP-Rule" id="MF_00255"/>
    </source>
</evidence>
<evidence type="ECO:0000256" key="4">
    <source>
        <dbReference type="ARBA" id="ARBA00022840"/>
    </source>
</evidence>
<evidence type="ECO:0000256" key="1">
    <source>
        <dbReference type="ARBA" id="ARBA00008226"/>
    </source>
</evidence>
<keyword evidence="4 8" id="KW-0067">ATP-binding</keyword>
<evidence type="ECO:0000313" key="10">
    <source>
        <dbReference type="Proteomes" id="UP001165089"/>
    </source>
</evidence>
<evidence type="ECO:0000256" key="5">
    <source>
        <dbReference type="ARBA" id="ARBA00022917"/>
    </source>
</evidence>
<comment type="subcellular location">
    <subcellularLocation>
        <location evidence="8">Cytoplasm</location>
    </subcellularLocation>
</comment>
<keyword evidence="8" id="KW-0963">Cytoplasm</keyword>
<keyword evidence="2 8" id="KW-0436">Ligase</keyword>
<dbReference type="RefSeq" id="WP_285722093.1">
    <property type="nucleotide sequence ID" value="NZ_BSDD01000001.1"/>
</dbReference>
<sequence length="702" mass="77300">MSATKTFLLELHCEEIPARFLRPLHVEFNHSYFKFMEKESLLPTGMAVTPYGTVSEPLPDFMSPRKLAWRIPGLPAAQPDQTETQVGPPQRMCVDEAGKPTIQGLKFAEKWGVEFSAVRFEQPAGKKEPCAVVTITKPGRPTVELLAEALPGLIAGLHVPKAMRWGSSEFEFVRPIRNILCLFGEQVVPITVDGVAATNTTWGHRLFHRQHPEPVKIATPESYEAALEAAGVVVSVEVRRQRIAAQLETLAAEAGGRVVADPELLDTLAEIVEFPKVVRGDFPSDFLELPKEVLVVSLREHQKAFCIEQADGALLPCFLTAANREDDPEGFVKAGNEWVLKARLYDARFFFAEDRKHPLADRLEKLKALTFQRELGSYHEKTGRVVALTKALATRLSTDDAHIDRALEAARMAKCDLRTLMVGEFPELQGVMGGEYLRHEGAHEEVWKAIKEHYRPIGADDAIPGTPMGCLLSLCDKLDTVAGCFAVGLIPSGSKDPLALRRAGQGIVRILWEQGWPLTLADLVEAALKVVAPKATKPEAETREALLTFFKDRVAYQLELAGYAGSVRRSASAVGWMDLVALKARCEALSAFAEDARFASLAQSAKRIGNILKDEMPIEAFEAAVLQDATERALAERLKALEATGDHGTLLAALADLAEPLEAFFTAVMVKCDDPALRAARLSLLHRLRQAFLRVADFSLWQ</sequence>
<evidence type="ECO:0000256" key="6">
    <source>
        <dbReference type="ARBA" id="ARBA00023146"/>
    </source>
</evidence>